<organism evidence="1 2">
    <name type="scientific">Mycoplasma yeatsii</name>
    <dbReference type="NCBI Taxonomy" id="51365"/>
    <lineage>
        <taxon>Bacteria</taxon>
        <taxon>Bacillati</taxon>
        <taxon>Mycoplasmatota</taxon>
        <taxon>Mollicutes</taxon>
        <taxon>Mycoplasmataceae</taxon>
        <taxon>Mycoplasma</taxon>
    </lineage>
</organism>
<dbReference type="EMBL" id="JAUSWP010000003">
    <property type="protein sequence ID" value="MDQ0567848.1"/>
    <property type="molecule type" value="Genomic_DNA"/>
</dbReference>
<comment type="caution">
    <text evidence="1">The sequence shown here is derived from an EMBL/GenBank/DDBJ whole genome shotgun (WGS) entry which is preliminary data.</text>
</comment>
<reference evidence="1" key="1">
    <citation type="submission" date="2023-07" db="EMBL/GenBank/DDBJ databases">
        <title>Genomic Encyclopedia of Type Strains, Phase IV (KMG-IV): sequencing the most valuable type-strain genomes for metagenomic binning, comparative biology and taxonomic classification.</title>
        <authorList>
            <person name="Goeker M."/>
        </authorList>
    </citation>
    <scope>NUCLEOTIDE SEQUENCE [LARGE SCALE GENOMIC DNA]</scope>
    <source>
        <strain evidence="1">DSM 22019</strain>
    </source>
</reference>
<sequence>MKKKLLWIIAPVLILLALIGIGIGISIGKRPNPNTQNKIQKIDLSEIIINKDLREIQEKDLTQENIINKVKEMNPEIRDKDLSKLLVEKFEYTAIIKTIQQDPIFTGEVQVRFIPVDGNNNRRVAVYNSDETICERIGYSKNFEGIWEIEKFKKTTRSVPKILPWFIEKLNLAFTGNINEIIENLEYWDTSNVTSMSSTFLLTSNFNHDISNWDTSNVTDMSGMFVSAINFNQPIGKWNTSNVTDMRAMFGDARKFNQPLNWDTSNVTDMSEMFSFSREFNQDISNWNVDNVTEFKGFNDNSILEEKHIPEKFRKKEQ</sequence>
<dbReference type="InterPro" id="IPR011889">
    <property type="entry name" value="Liste_lipo_26"/>
</dbReference>
<evidence type="ECO:0000313" key="2">
    <source>
        <dbReference type="Proteomes" id="UP001236620"/>
    </source>
</evidence>
<dbReference type="InterPro" id="IPR005046">
    <property type="entry name" value="DUF285"/>
</dbReference>
<name>A0ABU0NEJ8_9MOLU</name>
<gene>
    <name evidence="1" type="ORF">J2Z63_000493</name>
</gene>
<dbReference type="NCBIfam" id="TIGR02167">
    <property type="entry name" value="Liste_lipo_26"/>
    <property type="match status" value="4"/>
</dbReference>
<dbReference type="Proteomes" id="UP001236620">
    <property type="component" value="Unassembled WGS sequence"/>
</dbReference>
<dbReference type="RefSeq" id="WP_307444875.1">
    <property type="nucleotide sequence ID" value="NZ_JAUSWP010000003.1"/>
</dbReference>
<evidence type="ECO:0000313" key="1">
    <source>
        <dbReference type="EMBL" id="MDQ0567848.1"/>
    </source>
</evidence>
<dbReference type="Pfam" id="PF03382">
    <property type="entry name" value="DUF285"/>
    <property type="match status" value="1"/>
</dbReference>
<protein>
    <submittedName>
        <fullName evidence="1">Surface protein</fullName>
    </submittedName>
</protein>
<accession>A0ABU0NEJ8</accession>
<keyword evidence="2" id="KW-1185">Reference proteome</keyword>
<proteinExistence type="predicted"/>